<evidence type="ECO:0000313" key="4">
    <source>
        <dbReference type="Proteomes" id="UP000823854"/>
    </source>
</evidence>
<dbReference type="Proteomes" id="UP000823854">
    <property type="component" value="Unassembled WGS sequence"/>
</dbReference>
<feature type="transmembrane region" description="Helical" evidence="2">
    <location>
        <begin position="310"/>
        <end position="332"/>
    </location>
</feature>
<comment type="caution">
    <text evidence="3">The sequence shown here is derived from an EMBL/GenBank/DDBJ whole genome shotgun (WGS) entry which is preliminary data.</text>
</comment>
<evidence type="ECO:0000256" key="1">
    <source>
        <dbReference type="SAM" id="MobiDB-lite"/>
    </source>
</evidence>
<feature type="transmembrane region" description="Helical" evidence="2">
    <location>
        <begin position="156"/>
        <end position="177"/>
    </location>
</feature>
<feature type="transmembrane region" description="Helical" evidence="2">
    <location>
        <begin position="34"/>
        <end position="53"/>
    </location>
</feature>
<sequence>MIAAAVGLLELLLPGRGPIGEVLAETLLGSIVGPVPTAFVLTLAALLGVATSLTAHAAVLPPATLAWIGIVLGVLGGMAMGGMSTLATAGYLLALAMPLIVALLVVQVIRRYPRARLAVSAVTVLALGAGAVLLGPATRELVGRLAPALIADLAPIGLSLLLVGLGATWLGIAAVALRGSVAAARGTAWATRHRIPLTVLAACGPAPYALLRLTWLTPWPLLGGEHATDLSVRLQGLLLSSGGWLGIVLTLGLVLPWGELFPRWMPVLAGRPVPVAAAAVPGGAVAALLTFAAVPLLIGAAPQGPATVLVLALVFPCWFWGPALGLAVWGYVGHRRSLSEDGSRTDDASSDGAASDVAGAVGA</sequence>
<feature type="transmembrane region" description="Helical" evidence="2">
    <location>
        <begin position="65"/>
        <end position="83"/>
    </location>
</feature>
<feature type="transmembrane region" description="Helical" evidence="2">
    <location>
        <begin position="89"/>
        <end position="109"/>
    </location>
</feature>
<feature type="transmembrane region" description="Helical" evidence="2">
    <location>
        <begin position="116"/>
        <end position="136"/>
    </location>
</feature>
<feature type="region of interest" description="Disordered" evidence="1">
    <location>
        <begin position="340"/>
        <end position="363"/>
    </location>
</feature>
<feature type="transmembrane region" description="Helical" evidence="2">
    <location>
        <begin position="236"/>
        <end position="255"/>
    </location>
</feature>
<gene>
    <name evidence="3" type="ORF">H9932_01115</name>
</gene>
<accession>A0A9D2PW53</accession>
<keyword evidence="2" id="KW-0472">Membrane</keyword>
<proteinExistence type="predicted"/>
<reference evidence="3" key="2">
    <citation type="submission" date="2021-04" db="EMBL/GenBank/DDBJ databases">
        <authorList>
            <person name="Gilroy R."/>
        </authorList>
    </citation>
    <scope>NUCLEOTIDE SEQUENCE</scope>
    <source>
        <strain evidence="3">CHK130-7132</strain>
    </source>
</reference>
<evidence type="ECO:0000256" key="2">
    <source>
        <dbReference type="SAM" id="Phobius"/>
    </source>
</evidence>
<dbReference type="AlphaFoldDB" id="A0A9D2PW53"/>
<feature type="transmembrane region" description="Helical" evidence="2">
    <location>
        <begin position="275"/>
        <end position="298"/>
    </location>
</feature>
<feature type="compositionally biased region" description="Low complexity" evidence="1">
    <location>
        <begin position="350"/>
        <end position="363"/>
    </location>
</feature>
<reference evidence="3" key="1">
    <citation type="journal article" date="2021" name="PeerJ">
        <title>Extensive microbial diversity within the chicken gut microbiome revealed by metagenomics and culture.</title>
        <authorList>
            <person name="Gilroy R."/>
            <person name="Ravi A."/>
            <person name="Getino M."/>
            <person name="Pursley I."/>
            <person name="Horton D.L."/>
            <person name="Alikhan N.F."/>
            <person name="Baker D."/>
            <person name="Gharbi K."/>
            <person name="Hall N."/>
            <person name="Watson M."/>
            <person name="Adriaenssens E.M."/>
            <person name="Foster-Nyarko E."/>
            <person name="Jarju S."/>
            <person name="Secka A."/>
            <person name="Antonio M."/>
            <person name="Oren A."/>
            <person name="Chaudhuri R.R."/>
            <person name="La Ragione R."/>
            <person name="Hildebrand F."/>
            <person name="Pallen M.J."/>
        </authorList>
    </citation>
    <scope>NUCLEOTIDE SEQUENCE</scope>
    <source>
        <strain evidence="3">CHK130-7132</strain>
    </source>
</reference>
<keyword evidence="2" id="KW-1133">Transmembrane helix</keyword>
<name>A0A9D2PW53_9MICO</name>
<evidence type="ECO:0000313" key="3">
    <source>
        <dbReference type="EMBL" id="HJC68264.1"/>
    </source>
</evidence>
<organism evidence="3 4">
    <name type="scientific">Candidatus Brachybacterium intestinipullorum</name>
    <dbReference type="NCBI Taxonomy" id="2838512"/>
    <lineage>
        <taxon>Bacteria</taxon>
        <taxon>Bacillati</taxon>
        <taxon>Actinomycetota</taxon>
        <taxon>Actinomycetes</taxon>
        <taxon>Micrococcales</taxon>
        <taxon>Dermabacteraceae</taxon>
        <taxon>Brachybacterium</taxon>
    </lineage>
</organism>
<dbReference type="EMBL" id="DWWC01000024">
    <property type="protein sequence ID" value="HJC68264.1"/>
    <property type="molecule type" value="Genomic_DNA"/>
</dbReference>
<keyword evidence="2" id="KW-0812">Transmembrane</keyword>
<protein>
    <submittedName>
        <fullName evidence="3">Uncharacterized protein</fullName>
    </submittedName>
</protein>